<evidence type="ECO:0000313" key="12">
    <source>
        <dbReference type="Proteomes" id="UP000050790"/>
    </source>
</evidence>
<organism evidence="12 13">
    <name type="scientific">Schistosoma margrebowiei</name>
    <dbReference type="NCBI Taxonomy" id="48269"/>
    <lineage>
        <taxon>Eukaryota</taxon>
        <taxon>Metazoa</taxon>
        <taxon>Spiralia</taxon>
        <taxon>Lophotrochozoa</taxon>
        <taxon>Platyhelminthes</taxon>
        <taxon>Trematoda</taxon>
        <taxon>Digenea</taxon>
        <taxon>Strigeidida</taxon>
        <taxon>Schistosomatoidea</taxon>
        <taxon>Schistosomatidae</taxon>
        <taxon>Schistosoma</taxon>
    </lineage>
</organism>
<evidence type="ECO:0000256" key="10">
    <source>
        <dbReference type="SAM" id="Phobius"/>
    </source>
</evidence>
<keyword evidence="6" id="KW-0862">Zinc</keyword>
<proteinExistence type="inferred from homology"/>
<dbReference type="GO" id="GO:0005794">
    <property type="term" value="C:Golgi apparatus"/>
    <property type="evidence" value="ECO:0007669"/>
    <property type="project" value="TreeGrafter"/>
</dbReference>
<dbReference type="InterPro" id="IPR013083">
    <property type="entry name" value="Znf_RING/FYVE/PHD"/>
</dbReference>
<dbReference type="PROSITE" id="PS50089">
    <property type="entry name" value="ZF_RING_2"/>
    <property type="match status" value="1"/>
</dbReference>
<dbReference type="Pfam" id="PF25993">
    <property type="entry name" value="zf-B_box_ZFPL1"/>
    <property type="match status" value="1"/>
</dbReference>
<dbReference type="WBParaSite" id="SMRG1_30550.1">
    <property type="protein sequence ID" value="SMRG1_30550.1"/>
    <property type="gene ID" value="SMRG1_30550"/>
</dbReference>
<dbReference type="InterPro" id="IPR039043">
    <property type="entry name" value="ZFPL1"/>
</dbReference>
<dbReference type="InterPro" id="IPR001841">
    <property type="entry name" value="Znf_RING"/>
</dbReference>
<dbReference type="Gene3D" id="3.30.40.10">
    <property type="entry name" value="Zinc/RING finger domain, C3HC4 (zinc finger)"/>
    <property type="match status" value="1"/>
</dbReference>
<evidence type="ECO:0000256" key="3">
    <source>
        <dbReference type="ARBA" id="ARBA00022692"/>
    </source>
</evidence>
<keyword evidence="3 10" id="KW-0812">Transmembrane</keyword>
<evidence type="ECO:0000256" key="4">
    <source>
        <dbReference type="ARBA" id="ARBA00022723"/>
    </source>
</evidence>
<dbReference type="Pfam" id="PF25998">
    <property type="entry name" value="U-box_ZFPL1"/>
    <property type="match status" value="1"/>
</dbReference>
<evidence type="ECO:0000256" key="7">
    <source>
        <dbReference type="ARBA" id="ARBA00022989"/>
    </source>
</evidence>
<protein>
    <submittedName>
        <fullName evidence="13">RING-type domain-containing protein</fullName>
    </submittedName>
</protein>
<keyword evidence="7 10" id="KW-1133">Transmembrane helix</keyword>
<evidence type="ECO:0000256" key="9">
    <source>
        <dbReference type="PROSITE-ProRule" id="PRU00175"/>
    </source>
</evidence>
<accession>A0AA84ZIQ8</accession>
<keyword evidence="5 9" id="KW-0863">Zinc-finger</keyword>
<dbReference type="GO" id="GO:0016020">
    <property type="term" value="C:membrane"/>
    <property type="evidence" value="ECO:0007669"/>
    <property type="project" value="UniProtKB-SubCell"/>
</dbReference>
<comment type="similarity">
    <text evidence="2">Belongs to the ZFPL1 family.</text>
</comment>
<evidence type="ECO:0000256" key="6">
    <source>
        <dbReference type="ARBA" id="ARBA00022833"/>
    </source>
</evidence>
<dbReference type="GO" id="GO:0008270">
    <property type="term" value="F:zinc ion binding"/>
    <property type="evidence" value="ECO:0007669"/>
    <property type="project" value="UniProtKB-KW"/>
</dbReference>
<evidence type="ECO:0000259" key="11">
    <source>
        <dbReference type="PROSITE" id="PS50089"/>
    </source>
</evidence>
<sequence>MGLCKCERRRVTNLFCFEHRVNVCEFCLVANHHKCIVKSYLRWIKDSDFNPSCSICHEPFEADPSKKCIRLVCLDVFHWDCLNNYVMSLPPTTTPAGFLCPLCGQPIIPQANHGGPVAEALRSCLSEVDWAKESLNEIRPFFHLEGHPKSTSTPNVNICASNPTDGKLFNSCLDVAARQFLKGHDVTDILESPQKTTGFQIDNSKDTNMYTDISQLHYQRRDQPSLNSQKLFMPENDDNDKYKRHLTLAWFRRFLRRHSSHFTRLSVIRRNRLILLIMGCIICIFLLGFYGSQPKDITGDPLLDPHMNPNIHFNLEPIDSIKEVLNNNNLNKDRDRRVIDGLNEA</sequence>
<evidence type="ECO:0000313" key="13">
    <source>
        <dbReference type="WBParaSite" id="SMRG1_30550.1"/>
    </source>
</evidence>
<dbReference type="PANTHER" id="PTHR12981">
    <property type="entry name" value="ZINC FINGER PROTEIN-LIKE 1"/>
    <property type="match status" value="1"/>
</dbReference>
<name>A0AA84ZIQ8_9TREM</name>
<evidence type="ECO:0000256" key="1">
    <source>
        <dbReference type="ARBA" id="ARBA00004167"/>
    </source>
</evidence>
<dbReference type="InterPro" id="IPR058730">
    <property type="entry name" value="U-box_ZFPL1-like"/>
</dbReference>
<dbReference type="PANTHER" id="PTHR12981:SF0">
    <property type="entry name" value="ZINC FINGER PROTEIN-LIKE 1"/>
    <property type="match status" value="1"/>
</dbReference>
<evidence type="ECO:0000256" key="5">
    <source>
        <dbReference type="ARBA" id="ARBA00022771"/>
    </source>
</evidence>
<evidence type="ECO:0000256" key="8">
    <source>
        <dbReference type="ARBA" id="ARBA00023136"/>
    </source>
</evidence>
<dbReference type="InterPro" id="IPR058731">
    <property type="entry name" value="Znf-B_box_ZFPL1-like"/>
</dbReference>
<dbReference type="AlphaFoldDB" id="A0AA84ZIQ8"/>
<evidence type="ECO:0000256" key="2">
    <source>
        <dbReference type="ARBA" id="ARBA00005561"/>
    </source>
</evidence>
<feature type="transmembrane region" description="Helical" evidence="10">
    <location>
        <begin position="273"/>
        <end position="291"/>
    </location>
</feature>
<feature type="domain" description="RING-type" evidence="11">
    <location>
        <begin position="53"/>
        <end position="103"/>
    </location>
</feature>
<dbReference type="SUPFAM" id="SSF57850">
    <property type="entry name" value="RING/U-box"/>
    <property type="match status" value="1"/>
</dbReference>
<keyword evidence="4" id="KW-0479">Metal-binding</keyword>
<reference evidence="13" key="1">
    <citation type="submission" date="2023-11" db="UniProtKB">
        <authorList>
            <consortium name="WormBaseParasite"/>
        </authorList>
    </citation>
    <scope>IDENTIFICATION</scope>
</reference>
<dbReference type="Proteomes" id="UP000050790">
    <property type="component" value="Unassembled WGS sequence"/>
</dbReference>
<keyword evidence="8 10" id="KW-0472">Membrane</keyword>
<comment type="subcellular location">
    <subcellularLocation>
        <location evidence="1">Membrane</location>
        <topology evidence="1">Single-pass membrane protein</topology>
    </subcellularLocation>
</comment>